<sequence length="67" mass="7067">MAPAAGLEPVTVRLTVPALTAIGASVTLASDDTAIADFVMWEAELMEDLNPDSVEEMFPIPRAEAHA</sequence>
<evidence type="ECO:0000313" key="1">
    <source>
        <dbReference type="EMBL" id="TCD77733.1"/>
    </source>
</evidence>
<dbReference type="Proteomes" id="UP000293475">
    <property type="component" value="Unassembled WGS sequence"/>
</dbReference>
<protein>
    <submittedName>
        <fullName evidence="1">Uncharacterized protein</fullName>
    </submittedName>
</protein>
<comment type="caution">
    <text evidence="1">The sequence shown here is derived from an EMBL/GenBank/DDBJ whole genome shotgun (WGS) entry which is preliminary data.</text>
</comment>
<organism evidence="1 2">
    <name type="scientific">Bifidobacterium longum subsp. longum</name>
    <dbReference type="NCBI Taxonomy" id="1679"/>
    <lineage>
        <taxon>Bacteria</taxon>
        <taxon>Bacillati</taxon>
        <taxon>Actinomycetota</taxon>
        <taxon>Actinomycetes</taxon>
        <taxon>Bifidobacteriales</taxon>
        <taxon>Bifidobacteriaceae</taxon>
        <taxon>Bifidobacterium</taxon>
    </lineage>
</organism>
<evidence type="ECO:0000313" key="2">
    <source>
        <dbReference type="Proteomes" id="UP000293475"/>
    </source>
</evidence>
<dbReference type="EMBL" id="SHPO01000021">
    <property type="protein sequence ID" value="TCD77733.1"/>
    <property type="molecule type" value="Genomic_DNA"/>
</dbReference>
<accession>A0A4R0SCL5</accession>
<dbReference type="AlphaFoldDB" id="A0A4R0SCL5"/>
<name>A0A4R0SCL5_BIFLL</name>
<gene>
    <name evidence="1" type="ORF">MCC10004_1320</name>
</gene>
<proteinExistence type="predicted"/>
<reference evidence="1 2" key="1">
    <citation type="journal article" date="2018" name="Sci. Rep.">
        <title>Genomic diversity and distribution of Bifidobacterium longum subsp. longum across the human lifespan.</title>
        <authorList>
            <person name="Odamaki T."/>
            <person name="Bottacini F."/>
            <person name="Kato K."/>
            <person name="Mitsuyama E."/>
            <person name="Yoshida K."/>
            <person name="Horigome A."/>
            <person name="Xiao J.Z."/>
            <person name="van Sinderen D."/>
        </authorList>
    </citation>
    <scope>NUCLEOTIDE SEQUENCE [LARGE SCALE GENOMIC DNA]</scope>
    <source>
        <strain evidence="1 2">MCC10004</strain>
    </source>
</reference>